<protein>
    <submittedName>
        <fullName evidence="1">HicA</fullName>
    </submittedName>
</protein>
<evidence type="ECO:0000313" key="1">
    <source>
        <dbReference type="EMBL" id="ALB24757.1"/>
    </source>
</evidence>
<dbReference type="EMBL" id="CP012512">
    <property type="protein sequence ID" value="ALB24757.1"/>
    <property type="molecule type" value="Genomic_DNA"/>
</dbReference>
<dbReference type="RefSeq" id="WP_144420854.1">
    <property type="nucleotide sequence ID" value="NZ_CP012512.1"/>
</dbReference>
<gene>
    <name evidence="1" type="ORF">KU39_4p61</name>
</gene>
<reference evidence="1 2" key="1">
    <citation type="journal article" date="2014" name="Genome Announc.">
        <title>Comparative Genome Analysis of Two Isolates of the Fish Pathogen Piscirickettsia salmonis from Different Hosts Reveals Major Differences in Virulence-Associated Secretion Systems.</title>
        <authorList>
            <person name="Bohle H."/>
            <person name="Henriquez P."/>
            <person name="Grothusen H."/>
            <person name="Navas E."/>
            <person name="Sandoval A."/>
            <person name="Bustamante F."/>
            <person name="Bustos P."/>
            <person name="Mancilla M."/>
        </authorList>
    </citation>
    <scope>NUCLEOTIDE SEQUENCE [LARGE SCALE GENOMIC DNA]</scope>
    <source>
        <strain evidence="2">B1-32597</strain>
    </source>
</reference>
<dbReference type="AlphaFoldDB" id="A0AAC8VLN0"/>
<keyword evidence="1" id="KW-0614">Plasmid</keyword>
<dbReference type="Proteomes" id="UP000029558">
    <property type="component" value="Plasmid pPSB1-4"/>
</dbReference>
<proteinExistence type="predicted"/>
<geneLocation type="plasmid" evidence="1 2">
    <name>pPSB1-4</name>
</geneLocation>
<sequence length="69" mass="7893">MNNKHKKTLREIYTDPIKVNIVWSDVEKMLIAAGATIEERSGSAIAIFLGDEYLGIHRPHPERTAQRYV</sequence>
<name>A0AAC8VLN0_PISSA</name>
<accession>A0AAC8VLN0</accession>
<organism evidence="1 2">
    <name type="scientific">Piscirickettsia salmonis</name>
    <dbReference type="NCBI Taxonomy" id="1238"/>
    <lineage>
        <taxon>Bacteria</taxon>
        <taxon>Pseudomonadati</taxon>
        <taxon>Pseudomonadota</taxon>
        <taxon>Gammaproteobacteria</taxon>
        <taxon>Thiotrichales</taxon>
        <taxon>Piscirickettsiaceae</taxon>
        <taxon>Piscirickettsia</taxon>
    </lineage>
</organism>
<evidence type="ECO:0000313" key="2">
    <source>
        <dbReference type="Proteomes" id="UP000029558"/>
    </source>
</evidence>